<dbReference type="InterPro" id="IPR004148">
    <property type="entry name" value="BAR_dom"/>
</dbReference>
<name>A0AA35R1X4_GEOBA</name>
<evidence type="ECO:0000256" key="3">
    <source>
        <dbReference type="ARBA" id="ARBA00022443"/>
    </source>
</evidence>
<organism evidence="10 11">
    <name type="scientific">Geodia barretti</name>
    <name type="common">Barrett's horny sponge</name>
    <dbReference type="NCBI Taxonomy" id="519541"/>
    <lineage>
        <taxon>Eukaryota</taxon>
        <taxon>Metazoa</taxon>
        <taxon>Porifera</taxon>
        <taxon>Demospongiae</taxon>
        <taxon>Heteroscleromorpha</taxon>
        <taxon>Tetractinellida</taxon>
        <taxon>Astrophorina</taxon>
        <taxon>Geodiidae</taxon>
        <taxon>Geodia</taxon>
    </lineage>
</organism>
<evidence type="ECO:0000256" key="6">
    <source>
        <dbReference type="ARBA" id="ARBA00023136"/>
    </source>
</evidence>
<dbReference type="PROSITE" id="PS51021">
    <property type="entry name" value="BAR"/>
    <property type="match status" value="1"/>
</dbReference>
<comment type="caution">
    <text evidence="10">The sequence shown here is derived from an EMBL/GenBank/DDBJ whole genome shotgun (WGS) entry which is preliminary data.</text>
</comment>
<feature type="region of interest" description="Disordered" evidence="8">
    <location>
        <begin position="252"/>
        <end position="316"/>
    </location>
</feature>
<reference evidence="10" key="1">
    <citation type="submission" date="2023-03" db="EMBL/GenBank/DDBJ databases">
        <authorList>
            <person name="Steffen K."/>
            <person name="Cardenas P."/>
        </authorList>
    </citation>
    <scope>NUCLEOTIDE SEQUENCE</scope>
</reference>
<keyword evidence="4" id="KW-0963">Cytoplasm</keyword>
<dbReference type="PANTHER" id="PTHR46514">
    <property type="entry name" value="AMPHIPHYSIN"/>
    <property type="match status" value="1"/>
</dbReference>
<dbReference type="EMBL" id="CASHTH010000426">
    <property type="protein sequence ID" value="CAI8001055.1"/>
    <property type="molecule type" value="Genomic_DNA"/>
</dbReference>
<evidence type="ECO:0000256" key="7">
    <source>
        <dbReference type="SAM" id="Coils"/>
    </source>
</evidence>
<dbReference type="FunFam" id="1.20.1270.60:FF:000013">
    <property type="entry name" value="Amphiphysin isoform 2"/>
    <property type="match status" value="1"/>
</dbReference>
<evidence type="ECO:0000256" key="5">
    <source>
        <dbReference type="ARBA" id="ARBA00023054"/>
    </source>
</evidence>
<evidence type="ECO:0000256" key="8">
    <source>
        <dbReference type="SAM" id="MobiDB-lite"/>
    </source>
</evidence>
<comment type="subcellular location">
    <subcellularLocation>
        <location evidence="2">Cytoplasm</location>
    </subcellularLocation>
    <subcellularLocation>
        <location evidence="1">Endomembrane system</location>
    </subcellularLocation>
</comment>
<dbReference type="Pfam" id="PF03114">
    <property type="entry name" value="BAR"/>
    <property type="match status" value="1"/>
</dbReference>
<dbReference type="SMART" id="SM00721">
    <property type="entry name" value="BAR"/>
    <property type="match status" value="1"/>
</dbReference>
<evidence type="ECO:0000256" key="1">
    <source>
        <dbReference type="ARBA" id="ARBA00004308"/>
    </source>
</evidence>
<protein>
    <submittedName>
        <fullName evidence="10">Myc box-dependent-interacting protein 1</fullName>
    </submittedName>
</protein>
<keyword evidence="5 7" id="KW-0175">Coiled coil</keyword>
<keyword evidence="11" id="KW-1185">Reference proteome</keyword>
<dbReference type="GO" id="GO:0012505">
    <property type="term" value="C:endomembrane system"/>
    <property type="evidence" value="ECO:0007669"/>
    <property type="project" value="UniProtKB-SubCell"/>
</dbReference>
<dbReference type="GO" id="GO:0005543">
    <property type="term" value="F:phospholipid binding"/>
    <property type="evidence" value="ECO:0007669"/>
    <property type="project" value="TreeGrafter"/>
</dbReference>
<accession>A0AA35R1X4</accession>
<evidence type="ECO:0000313" key="10">
    <source>
        <dbReference type="EMBL" id="CAI8001055.1"/>
    </source>
</evidence>
<dbReference type="GO" id="GO:0005886">
    <property type="term" value="C:plasma membrane"/>
    <property type="evidence" value="ECO:0007669"/>
    <property type="project" value="TreeGrafter"/>
</dbReference>
<dbReference type="SUPFAM" id="SSF103657">
    <property type="entry name" value="BAR/IMD domain-like"/>
    <property type="match status" value="1"/>
</dbReference>
<dbReference type="AlphaFoldDB" id="A0AA35R1X4"/>
<evidence type="ECO:0000259" key="9">
    <source>
        <dbReference type="PROSITE" id="PS51021"/>
    </source>
</evidence>
<dbReference type="PRINTS" id="PR01251">
    <property type="entry name" value="AMPHIPHYSIN"/>
</dbReference>
<keyword evidence="3" id="KW-0728">SH3 domain</keyword>
<keyword evidence="6" id="KW-0472">Membrane</keyword>
<dbReference type="GO" id="GO:0005737">
    <property type="term" value="C:cytoplasm"/>
    <property type="evidence" value="ECO:0007669"/>
    <property type="project" value="UniProtKB-SubCell"/>
</dbReference>
<feature type="compositionally biased region" description="Polar residues" evidence="8">
    <location>
        <begin position="291"/>
        <end position="316"/>
    </location>
</feature>
<dbReference type="InterPro" id="IPR003005">
    <property type="entry name" value="Amphiphysin"/>
</dbReference>
<evidence type="ECO:0000313" key="11">
    <source>
        <dbReference type="Proteomes" id="UP001174909"/>
    </source>
</evidence>
<sequence>MAERHDGGGGGGGGKGGKILSMTVKRARRVQEKMMQKLGKSDQTRDDVFEEFVNNFNKQNACAVKLQKEMMKYMNSIRVLYQNTKSMSETVRELYEDDWEGCEKQRELMEQRILLWEDLLTSLSSRTVEPMSNYISRFSDVKIRIQKRERKMVDFDLRRRELEHAKSKAKVRDQKVQQAEETHTQAKQLFDEITDELYEELPTLYDSRIQFYAQIFQSIAAAEARFHAEITKIDEDLARVMDGLAAEAATGIHSTKKQRNTLSNTPKLMSRPVEEDSDDDSEGTESHTTSRSPSLKQSHLSPTPSEPNQNSIGEGK</sequence>
<gene>
    <name evidence="10" type="ORF">GBAR_LOCUS3106</name>
</gene>
<dbReference type="Gene3D" id="1.20.1270.60">
    <property type="entry name" value="Arfaptin homology (AH) domain/BAR domain"/>
    <property type="match status" value="1"/>
</dbReference>
<feature type="domain" description="BAR" evidence="9">
    <location>
        <begin position="34"/>
        <end position="250"/>
    </location>
</feature>
<dbReference type="InterPro" id="IPR027267">
    <property type="entry name" value="AH/BAR_dom_sf"/>
</dbReference>
<dbReference type="Proteomes" id="UP001174909">
    <property type="component" value="Unassembled WGS sequence"/>
</dbReference>
<evidence type="ECO:0000256" key="4">
    <source>
        <dbReference type="ARBA" id="ARBA00022490"/>
    </source>
</evidence>
<feature type="coiled-coil region" evidence="7">
    <location>
        <begin position="162"/>
        <end position="196"/>
    </location>
</feature>
<evidence type="ECO:0000256" key="2">
    <source>
        <dbReference type="ARBA" id="ARBA00004496"/>
    </source>
</evidence>
<dbReference type="PANTHER" id="PTHR46514:SF3">
    <property type="entry name" value="AMPHIPHYSIN"/>
    <property type="match status" value="1"/>
</dbReference>
<proteinExistence type="predicted"/>